<sequence length="382" mass="44297">MADNLTAQLDINDPLMKGRLTSSPKKLAELPLATNNPYDPETSPSDILKYLPPDGSMFGLYADPYATMVFYQPREGNHSGKYWLNERMEKHSFTDKELNLIDFLSTNRIATRNQIQRVVFEQEDSDLKIRDFIKKCRKRGIITAFSWVTPCNNGKKKPLIYGLTRIGAAAAQVLFQREVPKEFIFQPVVFNHSRGPKMSGFFHDLVSNELFSEFKRLDRVISWERKPSIRLKDGTTHKPGIATELIKDKGQFLTFWVEIFRITPDWIEHVTSRFQKTQLAFEKLPLQEQPKRVIVILDSDSRIPYIARLAEEHMPSVEVRYTTDERLLMGIGVDSFLLYDHQTNQMKRSPINFLSDDYAGMSATEFFASQTFEIEDEDEFEE</sequence>
<organism evidence="1 2">
    <name type="scientific">Cytobacillus oceanisediminis</name>
    <dbReference type="NCBI Taxonomy" id="665099"/>
    <lineage>
        <taxon>Bacteria</taxon>
        <taxon>Bacillati</taxon>
        <taxon>Bacillota</taxon>
        <taxon>Bacilli</taxon>
        <taxon>Bacillales</taxon>
        <taxon>Bacillaceae</taxon>
        <taxon>Cytobacillus</taxon>
    </lineage>
</organism>
<evidence type="ECO:0000313" key="2">
    <source>
        <dbReference type="Proteomes" id="UP000180194"/>
    </source>
</evidence>
<comment type="caution">
    <text evidence="1">The sequence shown here is derived from an EMBL/GenBank/DDBJ whole genome shotgun (WGS) entry which is preliminary data.</text>
</comment>
<evidence type="ECO:0000313" key="1">
    <source>
        <dbReference type="EMBL" id="OHX41381.1"/>
    </source>
</evidence>
<name>A0ABX3CJX1_9BACI</name>
<dbReference type="Proteomes" id="UP000180194">
    <property type="component" value="Unassembled WGS sequence"/>
</dbReference>
<protein>
    <recommendedName>
        <fullName evidence="3">Protein involved in plasmid replication-relaxation</fullName>
    </recommendedName>
</protein>
<reference evidence="1 2" key="1">
    <citation type="submission" date="2016-07" db="EMBL/GenBank/DDBJ databases">
        <title>Bacillus oceanisediminis whole genome.</title>
        <authorList>
            <person name="Pal Y."/>
            <person name="Verma A."/>
            <person name="Mual P."/>
            <person name="Srinivasan K."/>
        </authorList>
    </citation>
    <scope>NUCLEOTIDE SEQUENCE [LARGE SCALE GENOMIC DNA]</scope>
    <source>
        <strain evidence="1 2">Bhandara28</strain>
    </source>
</reference>
<keyword evidence="2" id="KW-1185">Reference proteome</keyword>
<evidence type="ECO:0008006" key="3">
    <source>
        <dbReference type="Google" id="ProtNLM"/>
    </source>
</evidence>
<dbReference type="EMBL" id="MBRJ01000059">
    <property type="protein sequence ID" value="OHX41381.1"/>
    <property type="molecule type" value="Genomic_DNA"/>
</dbReference>
<dbReference type="RefSeq" id="WP_071159893.1">
    <property type="nucleotide sequence ID" value="NZ_MBRJ01000059.1"/>
</dbReference>
<gene>
    <name evidence="1" type="ORF">BBV17_28705</name>
</gene>
<proteinExistence type="predicted"/>
<accession>A0ABX3CJX1</accession>